<dbReference type="AlphaFoldDB" id="N9T2Q2"/>
<dbReference type="EMBL" id="APRN01000036">
    <property type="protein sequence ID" value="ENX57615.1"/>
    <property type="molecule type" value="Genomic_DNA"/>
</dbReference>
<dbReference type="Proteomes" id="UP000013084">
    <property type="component" value="Unassembled WGS sequence"/>
</dbReference>
<comment type="caution">
    <text evidence="1">The sequence shown here is derived from an EMBL/GenBank/DDBJ whole genome shotgun (WGS) entry which is preliminary data.</text>
</comment>
<keyword evidence="2" id="KW-1185">Reference proteome</keyword>
<reference evidence="1 2" key="1">
    <citation type="submission" date="2013-02" db="EMBL/GenBank/DDBJ databases">
        <title>The Genome Sequence of Acinetobacter sp. CIP 70.18.</title>
        <authorList>
            <consortium name="The Broad Institute Genome Sequencing Platform"/>
            <consortium name="The Broad Institute Genome Sequencing Center for Infectious Disease"/>
            <person name="Cerqueira G."/>
            <person name="Feldgarden M."/>
            <person name="Courvalin P."/>
            <person name="Perichon B."/>
            <person name="Grillot-Courvalin C."/>
            <person name="Clermont D."/>
            <person name="Rocha E."/>
            <person name="Yoon E.-J."/>
            <person name="Nemec A."/>
            <person name="Walker B."/>
            <person name="Young S.K."/>
            <person name="Zeng Q."/>
            <person name="Gargeya S."/>
            <person name="Fitzgerald M."/>
            <person name="Haas B."/>
            <person name="Abouelleil A."/>
            <person name="Alvarado L."/>
            <person name="Arachchi H.M."/>
            <person name="Berlin A.M."/>
            <person name="Chapman S.B."/>
            <person name="Dewar J."/>
            <person name="Goldberg J."/>
            <person name="Griggs A."/>
            <person name="Gujja S."/>
            <person name="Hansen M."/>
            <person name="Howarth C."/>
            <person name="Imamovic A."/>
            <person name="Larimer J."/>
            <person name="McCowan C."/>
            <person name="Murphy C."/>
            <person name="Neiman D."/>
            <person name="Pearson M."/>
            <person name="Priest M."/>
            <person name="Roberts A."/>
            <person name="Saif S."/>
            <person name="Shea T."/>
            <person name="Sisk P."/>
            <person name="Sykes S."/>
            <person name="Wortman J."/>
            <person name="Nusbaum C."/>
            <person name="Birren B."/>
        </authorList>
    </citation>
    <scope>NUCLEOTIDE SEQUENCE [LARGE SCALE GENOMIC DNA]</scope>
    <source>
        <strain evidence="1 2">CIP 70.18</strain>
    </source>
</reference>
<dbReference type="HOGENOM" id="CLU_1243130_0_0_6"/>
<proteinExistence type="predicted"/>
<evidence type="ECO:0000313" key="2">
    <source>
        <dbReference type="Proteomes" id="UP000013084"/>
    </source>
</evidence>
<dbReference type="PATRIC" id="fig|1217700.3.peg.1943"/>
<gene>
    <name evidence="1" type="ORF">F902_02012</name>
</gene>
<evidence type="ECO:0000313" key="1">
    <source>
        <dbReference type="EMBL" id="ENX57615.1"/>
    </source>
</evidence>
<sequence>MIKQLQPVSLPRNIFNWSHPDLHLVDPRWNDGEERGHSKEELAILERNAGIKVITQEYDYDDLTETLGDDCSNWTNWKPLPPTPQHFLIGAYDTEDGPFLWWAKPFDYQEIPVSPWVNAFCEKPELPISKNNEDTLQSKEVFFSISHKGGIYHGWYIARPIEKESYCNCDCGCFCNDDEDDETDYEYFFNANVGDELFDEDSVDFWMYKPNLPGEEEGNENE</sequence>
<name>N9T2Q2_9GAMM</name>
<dbReference type="OrthoDB" id="6684064at2"/>
<organism evidence="1 2">
    <name type="scientific">Acinetobacter higginsii</name>
    <dbReference type="NCBI Taxonomy" id="70347"/>
    <lineage>
        <taxon>Bacteria</taxon>
        <taxon>Pseudomonadati</taxon>
        <taxon>Pseudomonadota</taxon>
        <taxon>Gammaproteobacteria</taxon>
        <taxon>Moraxellales</taxon>
        <taxon>Moraxellaceae</taxon>
        <taxon>Acinetobacter</taxon>
    </lineage>
</organism>
<dbReference type="RefSeq" id="WP_005203023.1">
    <property type="nucleotide sequence ID" value="NZ_KB850072.1"/>
</dbReference>
<accession>N9T2Q2</accession>
<protein>
    <submittedName>
        <fullName evidence="1">Uncharacterized protein</fullName>
    </submittedName>
</protein>